<keyword evidence="1" id="KW-0732">Signal</keyword>
<feature type="chain" id="PRO_5046968120" evidence="1">
    <location>
        <begin position="20"/>
        <end position="280"/>
    </location>
</feature>
<evidence type="ECO:0000313" key="3">
    <source>
        <dbReference type="Proteomes" id="UP000637628"/>
    </source>
</evidence>
<keyword evidence="3" id="KW-1185">Reference proteome</keyword>
<organism evidence="2 3">
    <name type="scientific">Paractinoplanes durhamensis</name>
    <dbReference type="NCBI Taxonomy" id="113563"/>
    <lineage>
        <taxon>Bacteria</taxon>
        <taxon>Bacillati</taxon>
        <taxon>Actinomycetota</taxon>
        <taxon>Actinomycetes</taxon>
        <taxon>Micromonosporales</taxon>
        <taxon>Micromonosporaceae</taxon>
        <taxon>Paractinoplanes</taxon>
    </lineage>
</organism>
<dbReference type="RefSeq" id="WP_203728504.1">
    <property type="nucleotide sequence ID" value="NZ_BAAATX010000013.1"/>
</dbReference>
<dbReference type="InterPro" id="IPR051532">
    <property type="entry name" value="Ester_Hydrolysis_Enzymes"/>
</dbReference>
<evidence type="ECO:0000256" key="1">
    <source>
        <dbReference type="SAM" id="SignalP"/>
    </source>
</evidence>
<dbReference type="Proteomes" id="UP000637628">
    <property type="component" value="Unassembled WGS sequence"/>
</dbReference>
<dbReference type="PANTHER" id="PTHR30383">
    <property type="entry name" value="THIOESTERASE 1/PROTEASE 1/LYSOPHOSPHOLIPASE L1"/>
    <property type="match status" value="1"/>
</dbReference>
<dbReference type="Gene3D" id="3.40.50.1110">
    <property type="entry name" value="SGNH hydrolase"/>
    <property type="match status" value="1"/>
</dbReference>
<name>A0ABQ3YYW9_9ACTN</name>
<accession>A0ABQ3YYW9</accession>
<dbReference type="Pfam" id="PF00657">
    <property type="entry name" value="Lipase_GDSL"/>
    <property type="match status" value="1"/>
</dbReference>
<evidence type="ECO:0000313" key="2">
    <source>
        <dbReference type="EMBL" id="GIE02786.1"/>
    </source>
</evidence>
<dbReference type="InterPro" id="IPR001087">
    <property type="entry name" value="GDSL"/>
</dbReference>
<dbReference type="InterPro" id="IPR036514">
    <property type="entry name" value="SGNH_hydro_sf"/>
</dbReference>
<gene>
    <name evidence="2" type="ORF">Adu01nite_41360</name>
</gene>
<keyword evidence="2" id="KW-0449">Lipoprotein</keyword>
<sequence length="280" mass="30266">MIRRWHLVVLALLSILALACEGGTAGSEPTDAPTKSGYPSSMAALGDSITAGLGSCGTYVVCTRNSWSTGSGDTVDSHYRRILAKNSKIKGNADNFGEPGAEADALDGQAARAVKAKAEYVTVLIGANDACAKTVGGMTSVTTFRSEVDKALNRLKKGLPKSRVLVTSIPDLYRLWDLGKDNPDAVRVWTRATICPSLFANPASEADADNDRRKQVRDRIDDYDDQLRAACKAYGKRCRWDNGSVHQVRFGLDEVSSVDYFHPNAKGQNELADASYRASW</sequence>
<dbReference type="PROSITE" id="PS51257">
    <property type="entry name" value="PROKAR_LIPOPROTEIN"/>
    <property type="match status" value="1"/>
</dbReference>
<feature type="signal peptide" evidence="1">
    <location>
        <begin position="1"/>
        <end position="19"/>
    </location>
</feature>
<dbReference type="SUPFAM" id="SSF52266">
    <property type="entry name" value="SGNH hydrolase"/>
    <property type="match status" value="1"/>
</dbReference>
<protein>
    <submittedName>
        <fullName evidence="2">Lipoprotein</fullName>
    </submittedName>
</protein>
<proteinExistence type="predicted"/>
<comment type="caution">
    <text evidence="2">The sequence shown here is derived from an EMBL/GenBank/DDBJ whole genome shotgun (WGS) entry which is preliminary data.</text>
</comment>
<dbReference type="EMBL" id="BOML01000033">
    <property type="protein sequence ID" value="GIE02786.1"/>
    <property type="molecule type" value="Genomic_DNA"/>
</dbReference>
<dbReference type="PANTHER" id="PTHR30383:SF5">
    <property type="entry name" value="SGNH HYDROLASE-TYPE ESTERASE DOMAIN-CONTAINING PROTEIN"/>
    <property type="match status" value="1"/>
</dbReference>
<reference evidence="2 3" key="1">
    <citation type="submission" date="2021-01" db="EMBL/GenBank/DDBJ databases">
        <title>Whole genome shotgun sequence of Actinoplanes durhamensis NBRC 14914.</title>
        <authorList>
            <person name="Komaki H."/>
            <person name="Tamura T."/>
        </authorList>
    </citation>
    <scope>NUCLEOTIDE SEQUENCE [LARGE SCALE GENOMIC DNA]</scope>
    <source>
        <strain evidence="2 3">NBRC 14914</strain>
    </source>
</reference>